<comment type="caution">
    <text evidence="2">The sequence shown here is derived from an EMBL/GenBank/DDBJ whole genome shotgun (WGS) entry which is preliminary data.</text>
</comment>
<dbReference type="InterPro" id="IPR011008">
    <property type="entry name" value="Dimeric_a/b-barrel"/>
</dbReference>
<accession>A0A316HET7</accession>
<gene>
    <name evidence="2" type="ORF">C8D88_1283</name>
</gene>
<proteinExistence type="predicted"/>
<dbReference type="Pfam" id="PF11695">
    <property type="entry name" value="DUF3291"/>
    <property type="match status" value="1"/>
</dbReference>
<sequence length="155" mass="17563">MSMTKSHLAQLNVGRLLEPFGSGLAADFVAALDPINALVDATPGFVWRLTGLGGKDASSIDPCDNLVTNMTVWESREAMWEFTYRSEHREFMQRRREWFMPQTEASTVLWWISAGHIPTVFEARERLNRLREMGPTPEAFTFAHSYEPTGELVAV</sequence>
<dbReference type="InterPro" id="IPR021708">
    <property type="entry name" value="DUF3291"/>
</dbReference>
<evidence type="ECO:0000313" key="3">
    <source>
        <dbReference type="Proteomes" id="UP000246005"/>
    </source>
</evidence>
<evidence type="ECO:0000313" key="2">
    <source>
        <dbReference type="EMBL" id="PWK78541.1"/>
    </source>
</evidence>
<dbReference type="AlphaFoldDB" id="A0A316HET7"/>
<reference evidence="2 3" key="1">
    <citation type="submission" date="2018-05" db="EMBL/GenBank/DDBJ databases">
        <title>Genomic Encyclopedia of Type Strains, Phase IV (KMG-IV): sequencing the most valuable type-strain genomes for metagenomic binning, comparative biology and taxonomic classification.</title>
        <authorList>
            <person name="Goeker M."/>
        </authorList>
    </citation>
    <scope>NUCLEOTIDE SEQUENCE [LARGE SCALE GENOMIC DNA]</scope>
    <source>
        <strain evidence="2 3">DSM 45480</strain>
    </source>
</reference>
<name>A0A316HET7_9PSEU</name>
<protein>
    <submittedName>
        <fullName evidence="2">Uncharacterized protein DUF3291</fullName>
    </submittedName>
</protein>
<dbReference type="EMBL" id="QGHB01000028">
    <property type="protein sequence ID" value="PWK78541.1"/>
    <property type="molecule type" value="Genomic_DNA"/>
</dbReference>
<dbReference type="SUPFAM" id="SSF54909">
    <property type="entry name" value="Dimeric alpha+beta barrel"/>
    <property type="match status" value="1"/>
</dbReference>
<evidence type="ECO:0000259" key="1">
    <source>
        <dbReference type="Pfam" id="PF11695"/>
    </source>
</evidence>
<organism evidence="2 3">
    <name type="scientific">Lentzea atacamensis</name>
    <dbReference type="NCBI Taxonomy" id="531938"/>
    <lineage>
        <taxon>Bacteria</taxon>
        <taxon>Bacillati</taxon>
        <taxon>Actinomycetota</taxon>
        <taxon>Actinomycetes</taxon>
        <taxon>Pseudonocardiales</taxon>
        <taxon>Pseudonocardiaceae</taxon>
        <taxon>Lentzea</taxon>
    </lineage>
</organism>
<feature type="domain" description="DUF3291" evidence="1">
    <location>
        <begin position="8"/>
        <end position="144"/>
    </location>
</feature>
<dbReference type="Proteomes" id="UP000246005">
    <property type="component" value="Unassembled WGS sequence"/>
</dbReference>